<dbReference type="Pfam" id="PF04456">
    <property type="entry name" value="DUF503"/>
    <property type="match status" value="1"/>
</dbReference>
<reference evidence="1" key="2">
    <citation type="submission" date="2021-04" db="EMBL/GenBank/DDBJ databases">
        <authorList>
            <person name="Gilroy R."/>
        </authorList>
    </citation>
    <scope>NUCLEOTIDE SEQUENCE</scope>
    <source>
        <strain evidence="1">B5-657</strain>
    </source>
</reference>
<reference evidence="1" key="1">
    <citation type="journal article" date="2021" name="PeerJ">
        <title>Extensive microbial diversity within the chicken gut microbiome revealed by metagenomics and culture.</title>
        <authorList>
            <person name="Gilroy R."/>
            <person name="Ravi A."/>
            <person name="Getino M."/>
            <person name="Pursley I."/>
            <person name="Horton D.L."/>
            <person name="Alikhan N.F."/>
            <person name="Baker D."/>
            <person name="Gharbi K."/>
            <person name="Hall N."/>
            <person name="Watson M."/>
            <person name="Adriaenssens E.M."/>
            <person name="Foster-Nyarko E."/>
            <person name="Jarju S."/>
            <person name="Secka A."/>
            <person name="Antonio M."/>
            <person name="Oren A."/>
            <person name="Chaudhuri R.R."/>
            <person name="La Ragione R."/>
            <person name="Hildebrand F."/>
            <person name="Pallen M.J."/>
        </authorList>
    </citation>
    <scope>NUCLEOTIDE SEQUENCE</scope>
    <source>
        <strain evidence="1">B5-657</strain>
    </source>
</reference>
<dbReference type="PANTHER" id="PTHR36441:SF1">
    <property type="entry name" value="DUF503 DOMAIN-CONTAINING PROTEIN"/>
    <property type="match status" value="1"/>
</dbReference>
<accession>A0A9E2KEF5</accession>
<dbReference type="InterPro" id="IPR036746">
    <property type="entry name" value="TT1725-like_sf"/>
</dbReference>
<sequence length="93" mass="10391">MLVGTLQIKCYAPYVHSLKEKRMIVKSIIGKLKNKFNVSVSEVGQQDTHQTIIIGVAAIADSTAQCDSVLDHILDFIEANCEAEMMEVIREIR</sequence>
<gene>
    <name evidence="1" type="ORF">H9872_09720</name>
</gene>
<dbReference type="PANTHER" id="PTHR36441">
    <property type="entry name" value="HYPOTHETICAL CYTOSOLIC PROTEIN"/>
    <property type="match status" value="1"/>
</dbReference>
<evidence type="ECO:0000313" key="1">
    <source>
        <dbReference type="EMBL" id="MBU3805017.1"/>
    </source>
</evidence>
<dbReference type="SUPFAM" id="SSF103007">
    <property type="entry name" value="Hypothetical protein TT1725"/>
    <property type="match status" value="1"/>
</dbReference>
<protein>
    <submittedName>
        <fullName evidence="1">DUF503 domain-containing protein</fullName>
    </submittedName>
</protein>
<dbReference type="AlphaFoldDB" id="A0A9E2KEF5"/>
<dbReference type="Gene3D" id="3.30.70.1120">
    <property type="entry name" value="TT1725-like"/>
    <property type="match status" value="1"/>
</dbReference>
<evidence type="ECO:0000313" key="2">
    <source>
        <dbReference type="Proteomes" id="UP000824229"/>
    </source>
</evidence>
<comment type="caution">
    <text evidence="1">The sequence shown here is derived from an EMBL/GenBank/DDBJ whole genome shotgun (WGS) entry which is preliminary data.</text>
</comment>
<proteinExistence type="predicted"/>
<dbReference type="Proteomes" id="UP000824229">
    <property type="component" value="Unassembled WGS sequence"/>
</dbReference>
<dbReference type="EMBL" id="JAHLFQ010000228">
    <property type="protein sequence ID" value="MBU3805017.1"/>
    <property type="molecule type" value="Genomic_DNA"/>
</dbReference>
<name>A0A9E2KEF5_9FIRM</name>
<organism evidence="1 2">
    <name type="scientific">Candidatus Cellulosilyticum pullistercoris</name>
    <dbReference type="NCBI Taxonomy" id="2838521"/>
    <lineage>
        <taxon>Bacteria</taxon>
        <taxon>Bacillati</taxon>
        <taxon>Bacillota</taxon>
        <taxon>Clostridia</taxon>
        <taxon>Lachnospirales</taxon>
        <taxon>Cellulosilyticaceae</taxon>
        <taxon>Cellulosilyticum</taxon>
    </lineage>
</organism>
<dbReference type="InterPro" id="IPR007546">
    <property type="entry name" value="DUF503"/>
</dbReference>